<name>K0T6U2_THAOC</name>
<evidence type="ECO:0000313" key="1">
    <source>
        <dbReference type="EMBL" id="EJK72769.1"/>
    </source>
</evidence>
<dbReference type="EMBL" id="AGNL01005327">
    <property type="protein sequence ID" value="EJK72769.1"/>
    <property type="molecule type" value="Genomic_DNA"/>
</dbReference>
<keyword evidence="2" id="KW-1185">Reference proteome</keyword>
<organism evidence="1 2">
    <name type="scientific">Thalassiosira oceanica</name>
    <name type="common">Marine diatom</name>
    <dbReference type="NCBI Taxonomy" id="159749"/>
    <lineage>
        <taxon>Eukaryota</taxon>
        <taxon>Sar</taxon>
        <taxon>Stramenopiles</taxon>
        <taxon>Ochrophyta</taxon>
        <taxon>Bacillariophyta</taxon>
        <taxon>Coscinodiscophyceae</taxon>
        <taxon>Thalassiosirophycidae</taxon>
        <taxon>Thalassiosirales</taxon>
        <taxon>Thalassiosiraceae</taxon>
        <taxon>Thalassiosira</taxon>
    </lineage>
</organism>
<gene>
    <name evidence="1" type="ORF">THAOC_05664</name>
</gene>
<proteinExistence type="predicted"/>
<dbReference type="Proteomes" id="UP000266841">
    <property type="component" value="Unassembled WGS sequence"/>
</dbReference>
<evidence type="ECO:0000313" key="2">
    <source>
        <dbReference type="Proteomes" id="UP000266841"/>
    </source>
</evidence>
<comment type="caution">
    <text evidence="1">The sequence shown here is derived from an EMBL/GenBank/DDBJ whole genome shotgun (WGS) entry which is preliminary data.</text>
</comment>
<reference evidence="1 2" key="1">
    <citation type="journal article" date="2012" name="Genome Biol.">
        <title>Genome and low-iron response of an oceanic diatom adapted to chronic iron limitation.</title>
        <authorList>
            <person name="Lommer M."/>
            <person name="Specht M."/>
            <person name="Roy A.S."/>
            <person name="Kraemer L."/>
            <person name="Andreson R."/>
            <person name="Gutowska M.A."/>
            <person name="Wolf J."/>
            <person name="Bergner S.V."/>
            <person name="Schilhabel M.B."/>
            <person name="Klostermeier U.C."/>
            <person name="Beiko R.G."/>
            <person name="Rosenstiel P."/>
            <person name="Hippler M."/>
            <person name="Laroche J."/>
        </authorList>
    </citation>
    <scope>NUCLEOTIDE SEQUENCE [LARGE SCALE GENOMIC DNA]</scope>
    <source>
        <strain evidence="1 2">CCMP1005</strain>
    </source>
</reference>
<accession>K0T6U2</accession>
<sequence length="103" mass="10543">MCEPADVSCGEVASSLRRGQSWRSHTATGCLVSGGDRRRLAPRAASHHAAGAAGSGRNAIPPGHIALLATPISSSSGSLLRYLITFIHVHVYVALGVTASDAP</sequence>
<protein>
    <submittedName>
        <fullName evidence="1">Uncharacterized protein</fullName>
    </submittedName>
</protein>
<dbReference type="AlphaFoldDB" id="K0T6U2"/>